<keyword evidence="3" id="KW-1185">Reference proteome</keyword>
<dbReference type="RefSeq" id="WP_213543143.1">
    <property type="nucleotide sequence ID" value="NZ_AP023420.1"/>
</dbReference>
<protein>
    <recommendedName>
        <fullName evidence="4">Zn-finger containing protein</fullName>
    </recommendedName>
</protein>
<dbReference type="KEGG" id="pfaa:MM59RIKEN_17660"/>
<proteinExistence type="predicted"/>
<gene>
    <name evidence="2" type="ORF">MM59RIKEN_17660</name>
</gene>
<evidence type="ECO:0000256" key="1">
    <source>
        <dbReference type="SAM" id="Phobius"/>
    </source>
</evidence>
<keyword evidence="1" id="KW-0812">Transmembrane</keyword>
<accession>A0A810QDS0</accession>
<feature type="transmembrane region" description="Helical" evidence="1">
    <location>
        <begin position="52"/>
        <end position="71"/>
    </location>
</feature>
<dbReference type="EMBL" id="AP023420">
    <property type="protein sequence ID" value="BCK84447.1"/>
    <property type="molecule type" value="Genomic_DNA"/>
</dbReference>
<evidence type="ECO:0000313" key="2">
    <source>
        <dbReference type="EMBL" id="BCK84447.1"/>
    </source>
</evidence>
<feature type="transmembrane region" description="Helical" evidence="1">
    <location>
        <begin position="27"/>
        <end position="46"/>
    </location>
</feature>
<dbReference type="AlphaFoldDB" id="A0A810QDS0"/>
<organism evidence="2 3">
    <name type="scientific">Pusillibacter faecalis</name>
    <dbReference type="NCBI Taxonomy" id="2714358"/>
    <lineage>
        <taxon>Bacteria</taxon>
        <taxon>Bacillati</taxon>
        <taxon>Bacillota</taxon>
        <taxon>Clostridia</taxon>
        <taxon>Eubacteriales</taxon>
        <taxon>Oscillospiraceae</taxon>
        <taxon>Pusillibacter</taxon>
    </lineage>
</organism>
<reference evidence="2" key="1">
    <citation type="submission" date="2020-09" db="EMBL/GenBank/DDBJ databases">
        <title>New species isolated from human feces.</title>
        <authorList>
            <person name="Kitahara M."/>
            <person name="Shigeno Y."/>
            <person name="Shime M."/>
            <person name="Matsumoto Y."/>
            <person name="Nakamura S."/>
            <person name="Motooka D."/>
            <person name="Fukuoka S."/>
            <person name="Nishikawa H."/>
            <person name="Benno Y."/>
        </authorList>
    </citation>
    <scope>NUCLEOTIDE SEQUENCE</scope>
    <source>
        <strain evidence="2">MM59</strain>
    </source>
</reference>
<keyword evidence="1" id="KW-0472">Membrane</keyword>
<sequence>MGVFQRIGNAMVRFMYGRNGMDQLNRALIFLYLGLCVLRTILLLALESIVPARIADVLLWGVLVGLFFRMFSKNLPRRRAENQKWVNWWWRVRSSSGARARHADKEHKYFTCKQCKTICRVPVGKGKIIITCPKCGAQIHAKS</sequence>
<evidence type="ECO:0000313" key="3">
    <source>
        <dbReference type="Proteomes" id="UP000679848"/>
    </source>
</evidence>
<name>A0A810QDS0_9FIRM</name>
<dbReference type="Proteomes" id="UP000679848">
    <property type="component" value="Chromosome"/>
</dbReference>
<keyword evidence="1" id="KW-1133">Transmembrane helix</keyword>
<evidence type="ECO:0008006" key="4">
    <source>
        <dbReference type="Google" id="ProtNLM"/>
    </source>
</evidence>